<dbReference type="EMBL" id="QJOW01000002">
    <property type="protein sequence ID" value="KAB7516862.1"/>
    <property type="molecule type" value="Genomic_DNA"/>
</dbReference>
<name>A0A5N5UBA4_9EURY</name>
<dbReference type="PANTHER" id="PTHR12126:SF11">
    <property type="entry name" value="NADH DEHYDROGENASE [UBIQUINONE] 1 ALPHA SUBCOMPLEX SUBUNIT 9, MITOCHONDRIAL"/>
    <property type="match status" value="1"/>
</dbReference>
<dbReference type="Proteomes" id="UP000326302">
    <property type="component" value="Unassembled WGS sequence"/>
</dbReference>
<evidence type="ECO:0000313" key="3">
    <source>
        <dbReference type="EMBL" id="KAB7516862.1"/>
    </source>
</evidence>
<comment type="caution">
    <text evidence="2">The sequence shown here is derived from an EMBL/GenBank/DDBJ whole genome shotgun (WGS) entry which is preliminary data.</text>
</comment>
<accession>A0A5N5UHG6</accession>
<dbReference type="EMBL" id="QMDY01000001">
    <property type="protein sequence ID" value="KAB7520011.1"/>
    <property type="molecule type" value="Genomic_DNA"/>
</dbReference>
<dbReference type="InterPro" id="IPR016040">
    <property type="entry name" value="NAD(P)-bd_dom"/>
</dbReference>
<organism evidence="2 7">
    <name type="scientific">Halosegnis rubeus</name>
    <dbReference type="NCBI Taxonomy" id="2212850"/>
    <lineage>
        <taxon>Archaea</taxon>
        <taxon>Methanobacteriati</taxon>
        <taxon>Methanobacteriota</taxon>
        <taxon>Stenosarchaea group</taxon>
        <taxon>Halobacteria</taxon>
        <taxon>Halobacteriales</taxon>
        <taxon>Natronomonadaceae</taxon>
        <taxon>Halosegnis</taxon>
    </lineage>
</organism>
<protein>
    <submittedName>
        <fullName evidence="2">NAD(P)H-binding protein</fullName>
    </submittedName>
</protein>
<dbReference type="Pfam" id="PF13460">
    <property type="entry name" value="NAD_binding_10"/>
    <property type="match status" value="1"/>
</dbReference>
<dbReference type="Proteomes" id="UP000326207">
    <property type="component" value="Unassembled WGS sequence"/>
</dbReference>
<dbReference type="PANTHER" id="PTHR12126">
    <property type="entry name" value="NADH-UBIQUINONE OXIDOREDUCTASE 39 KDA SUBUNIT-RELATED"/>
    <property type="match status" value="1"/>
</dbReference>
<evidence type="ECO:0000259" key="1">
    <source>
        <dbReference type="Pfam" id="PF13460"/>
    </source>
</evidence>
<evidence type="ECO:0000313" key="6">
    <source>
        <dbReference type="Proteomes" id="UP000326302"/>
    </source>
</evidence>
<dbReference type="GO" id="GO:0044877">
    <property type="term" value="F:protein-containing complex binding"/>
    <property type="evidence" value="ECO:0007669"/>
    <property type="project" value="TreeGrafter"/>
</dbReference>
<dbReference type="AlphaFoldDB" id="A0A5N5UBA4"/>
<dbReference type="EMBL" id="QKKZ01000001">
    <property type="protein sequence ID" value="KAB7515925.1"/>
    <property type="molecule type" value="Genomic_DNA"/>
</dbReference>
<keyword evidence="7" id="KW-1185">Reference proteome</keyword>
<dbReference type="Gene3D" id="3.40.50.720">
    <property type="entry name" value="NAD(P)-binding Rossmann-like Domain"/>
    <property type="match status" value="1"/>
</dbReference>
<evidence type="ECO:0000313" key="2">
    <source>
        <dbReference type="EMBL" id="KAB7515925.1"/>
    </source>
</evidence>
<reference evidence="5 6" key="1">
    <citation type="submission" date="2019-10" db="EMBL/GenBank/DDBJ databases">
        <title>Unraveling microbial dark matter from salterns through culturing: the case of the genus Halosegnis.</title>
        <authorList>
            <person name="Duran-Viseras A."/>
            <person name="Andrei A.-S."/>
            <person name="Vera-Gargallo B."/>
            <person name="Ghai R."/>
            <person name="Sanchez-Porro C."/>
            <person name="Ventosa A."/>
        </authorList>
    </citation>
    <scope>NUCLEOTIDE SEQUENCE [LARGE SCALE GENOMIC DNA]</scope>
    <source>
        <strain evidence="3 6">F17-44</strain>
        <strain evidence="2 7">F18-79</strain>
        <strain evidence="4 5">F19-13</strain>
    </source>
</reference>
<feature type="domain" description="NAD(P)-binding" evidence="1">
    <location>
        <begin position="7"/>
        <end position="139"/>
    </location>
</feature>
<dbReference type="RefSeq" id="WP_152119742.1">
    <property type="nucleotide sequence ID" value="NZ_QJOW01000002.1"/>
</dbReference>
<evidence type="ECO:0000313" key="5">
    <source>
        <dbReference type="Proteomes" id="UP000326207"/>
    </source>
</evidence>
<dbReference type="OrthoDB" id="358920at2157"/>
<dbReference type="SUPFAM" id="SSF51735">
    <property type="entry name" value="NAD(P)-binding Rossmann-fold domains"/>
    <property type="match status" value="1"/>
</dbReference>
<evidence type="ECO:0000313" key="7">
    <source>
        <dbReference type="Proteomes" id="UP000326865"/>
    </source>
</evidence>
<proteinExistence type="predicted"/>
<accession>A0A5N5UBA4</accession>
<dbReference type="InterPro" id="IPR036291">
    <property type="entry name" value="NAD(P)-bd_dom_sf"/>
</dbReference>
<evidence type="ECO:0000313" key="4">
    <source>
        <dbReference type="EMBL" id="KAB7520011.1"/>
    </source>
</evidence>
<sequence>MRALVVGATGFVGSRLVEALAEAGHEVVACSRSATSHGFPEGVEPREADFAEPSTLEGLCEDIDVAYYLLHSLSAADFVERDRRYAKRFRSQADAGDVDRVVYLSGITSDETQSAHLDSRREVEGLLAAGGYDLTVLRAAIIIGAGSSSFRIIDDLTDRLPVMIVPEWVQTPCQPIYIDDAIRYLVGVLNVPATRGETYEIGGPTVHTYESMLRLLAALKQKHIVLIPVPVMSPELSAHWLRMVTDVDYNMARPLIESMRYPVTVSAEADIQSVIPIDRTSIGEAMATASGLR</sequence>
<gene>
    <name evidence="2" type="ORF">DM867_01935</name>
    <name evidence="3" type="ORF">DMP03_05715</name>
    <name evidence="4" type="ORF">DP108_01820</name>
</gene>
<accession>A0A5N5UM62</accession>
<dbReference type="InterPro" id="IPR051207">
    <property type="entry name" value="ComplexI_NDUFA9_subunit"/>
</dbReference>
<dbReference type="Proteomes" id="UP000326865">
    <property type="component" value="Unassembled WGS sequence"/>
</dbReference>